<gene>
    <name evidence="8" type="primary">TMEM199</name>
    <name evidence="8" type="ORF">O9K51_06873</name>
</gene>
<evidence type="ECO:0000256" key="5">
    <source>
        <dbReference type="ARBA" id="ARBA00023136"/>
    </source>
</evidence>
<dbReference type="PANTHER" id="PTHR31394:SF1">
    <property type="entry name" value="TRANSMEMBRANE PROTEIN 199"/>
    <property type="match status" value="1"/>
</dbReference>
<evidence type="ECO:0000313" key="8">
    <source>
        <dbReference type="EMBL" id="KAJ6441079.1"/>
    </source>
</evidence>
<evidence type="ECO:0000256" key="2">
    <source>
        <dbReference type="ARBA" id="ARBA00022692"/>
    </source>
</evidence>
<dbReference type="Proteomes" id="UP001163105">
    <property type="component" value="Unassembled WGS sequence"/>
</dbReference>
<feature type="region of interest" description="Disordered" evidence="6">
    <location>
        <begin position="1"/>
        <end position="46"/>
    </location>
</feature>
<keyword evidence="5 7" id="KW-0472">Membrane</keyword>
<dbReference type="InterPro" id="IPR021013">
    <property type="entry name" value="ATPase_Vma12"/>
</dbReference>
<evidence type="ECO:0000256" key="3">
    <source>
        <dbReference type="ARBA" id="ARBA00022824"/>
    </source>
</evidence>
<evidence type="ECO:0000313" key="9">
    <source>
        <dbReference type="Proteomes" id="UP001163105"/>
    </source>
</evidence>
<protein>
    <submittedName>
        <fullName evidence="8">ATPase, vacuolar ER assembly factor, Vma12</fullName>
    </submittedName>
</protein>
<keyword evidence="4 7" id="KW-1133">Transmembrane helix</keyword>
<evidence type="ECO:0000256" key="6">
    <source>
        <dbReference type="SAM" id="MobiDB-lite"/>
    </source>
</evidence>
<feature type="transmembrane region" description="Helical" evidence="7">
    <location>
        <begin position="189"/>
        <end position="212"/>
    </location>
</feature>
<keyword evidence="3" id="KW-0256">Endoplasmic reticulum</keyword>
<dbReference type="AlphaFoldDB" id="A0AB34FQP9"/>
<evidence type="ECO:0000256" key="4">
    <source>
        <dbReference type="ARBA" id="ARBA00022989"/>
    </source>
</evidence>
<proteinExistence type="predicted"/>
<name>A0AB34FQP9_9HYPO</name>
<dbReference type="Pfam" id="PF11712">
    <property type="entry name" value="Vma12"/>
    <property type="match status" value="1"/>
</dbReference>
<feature type="compositionally biased region" description="Basic and acidic residues" evidence="6">
    <location>
        <begin position="8"/>
        <end position="38"/>
    </location>
</feature>
<keyword evidence="9" id="KW-1185">Reference proteome</keyword>
<sequence>MTASIVDGLRKLEAADERHDDRGADKDGPSTHDSEPSLKDPAVGNPISHGQIVDLWKALQKQHPSSSLEKLLQGARVYILPPPPKPEPSDEYKALMARLRRDEAARAYERMVNPPPRYETFDARFPHAAQSFAEANRVSNKADLGDDDGVTYTEVHRQVVLIINFLVSILGVAATLWVLARWWSMPARVFLTLGGSIVVAVAEVGVYQTYVWRMGQAKARQKAQREVKEVVKTWVVGQDGDEKKGDEPVLLQSKDDDADGGIRKRATAAAKPDT</sequence>
<dbReference type="GO" id="GO:0070072">
    <property type="term" value="P:vacuolar proton-transporting V-type ATPase complex assembly"/>
    <property type="evidence" value="ECO:0007669"/>
    <property type="project" value="InterPro"/>
</dbReference>
<organism evidence="8 9">
    <name type="scientific">Purpureocillium lavendulum</name>
    <dbReference type="NCBI Taxonomy" id="1247861"/>
    <lineage>
        <taxon>Eukaryota</taxon>
        <taxon>Fungi</taxon>
        <taxon>Dikarya</taxon>
        <taxon>Ascomycota</taxon>
        <taxon>Pezizomycotina</taxon>
        <taxon>Sordariomycetes</taxon>
        <taxon>Hypocreomycetidae</taxon>
        <taxon>Hypocreales</taxon>
        <taxon>Ophiocordycipitaceae</taxon>
        <taxon>Purpureocillium</taxon>
    </lineage>
</organism>
<dbReference type="EMBL" id="JAQHRD010000005">
    <property type="protein sequence ID" value="KAJ6441079.1"/>
    <property type="molecule type" value="Genomic_DNA"/>
</dbReference>
<reference evidence="8" key="1">
    <citation type="submission" date="2023-01" db="EMBL/GenBank/DDBJ databases">
        <title>The growth and conidiation of Purpureocillium lavendulum are regulated by nitrogen source and histone H3K14 acetylation.</title>
        <authorList>
            <person name="Tang P."/>
            <person name="Han J."/>
            <person name="Zhang C."/>
            <person name="Tang P."/>
            <person name="Qi F."/>
            <person name="Zhang K."/>
            <person name="Liang L."/>
        </authorList>
    </citation>
    <scope>NUCLEOTIDE SEQUENCE</scope>
    <source>
        <strain evidence="8">YMF1.00683</strain>
    </source>
</reference>
<comment type="caution">
    <text evidence="8">The sequence shown here is derived from an EMBL/GenBank/DDBJ whole genome shotgun (WGS) entry which is preliminary data.</text>
</comment>
<comment type="subcellular location">
    <subcellularLocation>
        <location evidence="1">Endoplasmic reticulum membrane</location>
        <topology evidence="1">Multi-pass membrane protein</topology>
    </subcellularLocation>
</comment>
<feature type="region of interest" description="Disordered" evidence="6">
    <location>
        <begin position="239"/>
        <end position="274"/>
    </location>
</feature>
<dbReference type="PANTHER" id="PTHR31394">
    <property type="entry name" value="TRANSMEMBRANE PROTEIN 199"/>
    <property type="match status" value="1"/>
</dbReference>
<keyword evidence="2 7" id="KW-0812">Transmembrane</keyword>
<evidence type="ECO:0000256" key="7">
    <source>
        <dbReference type="SAM" id="Phobius"/>
    </source>
</evidence>
<evidence type="ECO:0000256" key="1">
    <source>
        <dbReference type="ARBA" id="ARBA00004477"/>
    </source>
</evidence>
<feature type="transmembrane region" description="Helical" evidence="7">
    <location>
        <begin position="159"/>
        <end position="183"/>
    </location>
</feature>
<dbReference type="GO" id="GO:0005789">
    <property type="term" value="C:endoplasmic reticulum membrane"/>
    <property type="evidence" value="ECO:0007669"/>
    <property type="project" value="UniProtKB-SubCell"/>
</dbReference>
<accession>A0AB34FQP9</accession>